<name>A0ABN0QTM8_MYCUL</name>
<dbReference type="EMBL" id="JAOL01000148">
    <property type="protein sequence ID" value="EUA88091.1"/>
    <property type="molecule type" value="Genomic_DNA"/>
</dbReference>
<gene>
    <name evidence="1" type="ORF">I551_5455</name>
</gene>
<evidence type="ECO:0000313" key="1">
    <source>
        <dbReference type="EMBL" id="EUA88091.1"/>
    </source>
</evidence>
<dbReference type="Proteomes" id="UP000020681">
    <property type="component" value="Unassembled WGS sequence"/>
</dbReference>
<protein>
    <submittedName>
        <fullName evidence="1">Uncharacterized protein</fullName>
    </submittedName>
</protein>
<sequence>MDIGITHAHELSRDAALGSLITATDDRPATRGWDRGQDGAGCGLHRGAPTTAPAHSTQAAIFMPIRNAIDSPRVGR</sequence>
<comment type="caution">
    <text evidence="1">The sequence shown here is derived from an EMBL/GenBank/DDBJ whole genome shotgun (WGS) entry which is preliminary data.</text>
</comment>
<organism evidence="1 2">
    <name type="scientific">Mycobacterium ulcerans str. Harvey</name>
    <dbReference type="NCBI Taxonomy" id="1299332"/>
    <lineage>
        <taxon>Bacteria</taxon>
        <taxon>Bacillati</taxon>
        <taxon>Actinomycetota</taxon>
        <taxon>Actinomycetes</taxon>
        <taxon>Mycobacteriales</taxon>
        <taxon>Mycobacteriaceae</taxon>
        <taxon>Mycobacterium</taxon>
        <taxon>Mycobacterium ulcerans group</taxon>
    </lineage>
</organism>
<keyword evidence="2" id="KW-1185">Reference proteome</keyword>
<proteinExistence type="predicted"/>
<reference evidence="1 2" key="1">
    <citation type="submission" date="2014-01" db="EMBL/GenBank/DDBJ databases">
        <authorList>
            <person name="Dobos K."/>
            <person name="Lenaerts A."/>
            <person name="Ordway D."/>
            <person name="DeGroote M.A."/>
            <person name="Parker T."/>
            <person name="Sizemore C."/>
            <person name="Tallon L.J."/>
            <person name="Sadzewicz L.K."/>
            <person name="Sengamalay N."/>
            <person name="Fraser C.M."/>
            <person name="Hine E."/>
            <person name="Shefchek K.A."/>
            <person name="Das S.P."/>
            <person name="Tettelin H."/>
        </authorList>
    </citation>
    <scope>NUCLEOTIDE SEQUENCE [LARGE SCALE GENOMIC DNA]</scope>
    <source>
        <strain evidence="1 2">Harvey</strain>
    </source>
</reference>
<accession>A0ABN0QTM8</accession>
<evidence type="ECO:0000313" key="2">
    <source>
        <dbReference type="Proteomes" id="UP000020681"/>
    </source>
</evidence>